<dbReference type="GO" id="GO:0005737">
    <property type="term" value="C:cytoplasm"/>
    <property type="evidence" value="ECO:0007669"/>
    <property type="project" value="TreeGrafter"/>
</dbReference>
<dbReference type="InterPro" id="IPR007064">
    <property type="entry name" value="Nmd3_N"/>
</dbReference>
<organism evidence="2">
    <name type="scientific">Candidatus Aciduliprofundum boonei</name>
    <dbReference type="NCBI Taxonomy" id="379547"/>
    <lineage>
        <taxon>Archaea</taxon>
        <taxon>Methanobacteriati</taxon>
        <taxon>Thermoplasmatota</taxon>
        <taxon>DHVE2 group</taxon>
        <taxon>Candidatus Aciduliprofundum</taxon>
    </lineage>
</organism>
<dbReference type="Pfam" id="PF04981">
    <property type="entry name" value="NMD3"/>
    <property type="match status" value="1"/>
</dbReference>
<evidence type="ECO:0000259" key="1">
    <source>
        <dbReference type="Pfam" id="PF04981"/>
    </source>
</evidence>
<name>A0A7J3T9D2_9ARCH</name>
<comment type="caution">
    <text evidence="2">The sequence shown here is derived from an EMBL/GenBank/DDBJ whole genome shotgun (WGS) entry which is preliminary data.</text>
</comment>
<dbReference type="Proteomes" id="UP000886130">
    <property type="component" value="Unassembled WGS sequence"/>
</dbReference>
<feature type="domain" description="Nmd3 N-terminal" evidence="1">
    <location>
        <begin position="3"/>
        <end position="227"/>
    </location>
</feature>
<reference evidence="2" key="1">
    <citation type="journal article" date="2020" name="mSystems">
        <title>Genome- and Community-Level Interaction Insights into Carbon Utilization and Element Cycling Functions of Hydrothermarchaeota in Hydrothermal Sediment.</title>
        <authorList>
            <person name="Zhou Z."/>
            <person name="Liu Y."/>
            <person name="Xu W."/>
            <person name="Pan J."/>
            <person name="Luo Z.H."/>
            <person name="Li M."/>
        </authorList>
    </citation>
    <scope>NUCLEOTIDE SEQUENCE [LARGE SCALE GENOMIC DNA]</scope>
    <source>
        <strain evidence="2">HyVt-85</strain>
    </source>
</reference>
<dbReference type="PANTHER" id="PTHR12746:SF2">
    <property type="entry name" value="60S RIBOSOMAL EXPORT PROTEIN NMD3"/>
    <property type="match status" value="1"/>
</dbReference>
<dbReference type="GO" id="GO:0043023">
    <property type="term" value="F:ribosomal large subunit binding"/>
    <property type="evidence" value="ECO:0007669"/>
    <property type="project" value="InterPro"/>
</dbReference>
<dbReference type="PANTHER" id="PTHR12746">
    <property type="entry name" value="NONSENSE-MEDIATED MRNA DECAY PROTEIN 3"/>
    <property type="match status" value="1"/>
</dbReference>
<gene>
    <name evidence="2" type="ORF">ENL31_01005</name>
</gene>
<accession>A0A7J3T9D2</accession>
<dbReference type="EMBL" id="DRTM01000077">
    <property type="protein sequence ID" value="HHE75690.1"/>
    <property type="molecule type" value="Genomic_DNA"/>
</dbReference>
<proteinExistence type="predicted"/>
<protein>
    <submittedName>
        <fullName evidence="2">NMD protein affecting ribosome stability and mRNA decay</fullName>
    </submittedName>
</protein>
<dbReference type="AlphaFoldDB" id="A0A7J3T9D2"/>
<dbReference type="InterPro" id="IPR039768">
    <property type="entry name" value="Nmd3"/>
</dbReference>
<sequence length="332" mass="39326">MLCVECGKREAKYDNLCEVCFLKKVRFTYLPPYMSITQCPHCGAIKFKGDWKRMSREDMFRELILRNVEFLHHYDSFTLEIEERESRGGAALHTIFKVRYKDLEVKEEHFSTVSINYESCTRCNRYFGNYFEAILQLRGMREGEEEMVKEFAYSRIEHYSQKNEKLFLTKEERRKEGIDLYLSDKREAKKIAKEICEKYGATLKESPQIAGRKDGHDVYRVTYSVRLPEYREGDVVNIDETPYLVEHVSRNMISLLSLKDGRKKRMDVRRHRVGRVVKKEDLEEAIVVYSQGANIQLLDKNYRIIEAKTPFFHHNGDKVKIVRIEGEVFILP</sequence>
<evidence type="ECO:0000313" key="2">
    <source>
        <dbReference type="EMBL" id="HHE75690.1"/>
    </source>
</evidence>